<feature type="transmembrane region" description="Helical" evidence="1">
    <location>
        <begin position="7"/>
        <end position="27"/>
    </location>
</feature>
<evidence type="ECO:0000313" key="3">
    <source>
        <dbReference type="Proteomes" id="UP000820977"/>
    </source>
</evidence>
<feature type="transmembrane region" description="Helical" evidence="1">
    <location>
        <begin position="33"/>
        <end position="56"/>
    </location>
</feature>
<dbReference type="RefSeq" id="WP_172344856.1">
    <property type="nucleotide sequence ID" value="NZ_JABKKJ010000011.1"/>
</dbReference>
<protein>
    <submittedName>
        <fullName evidence="2">Uncharacterized protein</fullName>
    </submittedName>
</protein>
<comment type="caution">
    <text evidence="2">The sequence shown here is derived from an EMBL/GenBank/DDBJ whole genome shotgun (WGS) entry which is preliminary data.</text>
</comment>
<feature type="transmembrane region" description="Helical" evidence="1">
    <location>
        <begin position="68"/>
        <end position="89"/>
    </location>
</feature>
<proteinExistence type="predicted"/>
<keyword evidence="1" id="KW-1133">Transmembrane helix</keyword>
<accession>A0ABX2B3W4</accession>
<name>A0ABX2B3W4_9BACT</name>
<reference evidence="2 3" key="1">
    <citation type="submission" date="2020-05" db="EMBL/GenBank/DDBJ databases">
        <title>Distinct polysaccharide utilization as determinants for interspecies competition between intestinal Prevotella spp.</title>
        <authorList>
            <person name="Galvez E.J.C."/>
            <person name="Iljazovic A."/>
            <person name="Strowig T."/>
        </authorList>
    </citation>
    <scope>NUCLEOTIDE SEQUENCE [LARGE SCALE GENOMIC DNA]</scope>
    <source>
        <strain evidence="2 3">PCHR</strain>
    </source>
</reference>
<sequence length="130" mass="14354">MEGMLATIPFIMGLFAIIVLISGNMSFEFSELLYPANIEIFVIWEITYLLAGVLSYRKVKSSSWVASSFIGWGIACPLIAVSTFIWAGIRIHDGFSGLAYLMISIISWGGSILPLLLANYILLSLFSYKS</sequence>
<dbReference type="Proteomes" id="UP000820977">
    <property type="component" value="Unassembled WGS sequence"/>
</dbReference>
<keyword evidence="1" id="KW-0812">Transmembrane</keyword>
<keyword evidence="1" id="KW-0472">Membrane</keyword>
<organism evidence="2 3">
    <name type="scientific">Xylanibacter caecicola</name>
    <dbReference type="NCBI Taxonomy" id="2736294"/>
    <lineage>
        <taxon>Bacteria</taxon>
        <taxon>Pseudomonadati</taxon>
        <taxon>Bacteroidota</taxon>
        <taxon>Bacteroidia</taxon>
        <taxon>Bacteroidales</taxon>
        <taxon>Prevotellaceae</taxon>
        <taxon>Xylanibacter</taxon>
    </lineage>
</organism>
<feature type="transmembrane region" description="Helical" evidence="1">
    <location>
        <begin position="101"/>
        <end position="126"/>
    </location>
</feature>
<dbReference type="EMBL" id="JABKKJ010000011">
    <property type="protein sequence ID" value="NPE25390.1"/>
    <property type="molecule type" value="Genomic_DNA"/>
</dbReference>
<gene>
    <name evidence="2" type="ORF">HPS54_07690</name>
</gene>
<keyword evidence="3" id="KW-1185">Reference proteome</keyword>
<evidence type="ECO:0000256" key="1">
    <source>
        <dbReference type="SAM" id="Phobius"/>
    </source>
</evidence>
<evidence type="ECO:0000313" key="2">
    <source>
        <dbReference type="EMBL" id="NPE25390.1"/>
    </source>
</evidence>